<comment type="caution">
    <text evidence="3">The sequence shown here is derived from an EMBL/GenBank/DDBJ whole genome shotgun (WGS) entry which is preliminary data.</text>
</comment>
<protein>
    <recommendedName>
        <fullName evidence="2">Response regulatory domain-containing protein</fullName>
    </recommendedName>
</protein>
<organism evidence="3 4">
    <name type="scientific">Herpetosiphon gulosus</name>
    <dbReference type="NCBI Taxonomy" id="1973496"/>
    <lineage>
        <taxon>Bacteria</taxon>
        <taxon>Bacillati</taxon>
        <taxon>Chloroflexota</taxon>
        <taxon>Chloroflexia</taxon>
        <taxon>Herpetosiphonales</taxon>
        <taxon>Herpetosiphonaceae</taxon>
        <taxon>Herpetosiphon</taxon>
    </lineage>
</organism>
<dbReference type="InterPro" id="IPR011006">
    <property type="entry name" value="CheY-like_superfamily"/>
</dbReference>
<feature type="domain" description="Response regulatory" evidence="2">
    <location>
        <begin position="8"/>
        <end position="139"/>
    </location>
</feature>
<keyword evidence="1" id="KW-0597">Phosphoprotein</keyword>
<gene>
    <name evidence="3" type="ORF">Hgul01_02094</name>
</gene>
<keyword evidence="4" id="KW-1185">Reference proteome</keyword>
<accession>A0ABP9X1W0</accession>
<dbReference type="EMBL" id="BAABRU010000006">
    <property type="protein sequence ID" value="GAA5528296.1"/>
    <property type="molecule type" value="Genomic_DNA"/>
</dbReference>
<sequence>MLDNAEPILLLAEDAQTDATIVQVIAQRCGWQVVWLKSLFAMWQYCVSMLDREQPPLNCVIMLDMKMPDPAYRNLEGSVLATWLSHAMHEQRLQPVPIFGMTTDKTLHREWEAKIAGCYQLFEKPLRPEHFQRLQQSLNNPMPPTIDGVDQIACEIIRKQHLDIMHTVIAAYQNQAASTPDAAWSLDELRVLLSHLTNSIYCPRHLQQQREHILARAGGLIQLQRSIRDFLTNQQLSTFELKILNRILQGVSQERIAAQEAIGRRKLEATIEHILVAFGLFLSN</sequence>
<reference evidence="3 4" key="1">
    <citation type="submission" date="2024-02" db="EMBL/GenBank/DDBJ databases">
        <title>Herpetosiphon gulosus NBRC 112829.</title>
        <authorList>
            <person name="Ichikawa N."/>
            <person name="Katano-Makiyama Y."/>
            <person name="Hidaka K."/>
        </authorList>
    </citation>
    <scope>NUCLEOTIDE SEQUENCE [LARGE SCALE GENOMIC DNA]</scope>
    <source>
        <strain evidence="3 4">NBRC 112829</strain>
    </source>
</reference>
<evidence type="ECO:0000313" key="3">
    <source>
        <dbReference type="EMBL" id="GAA5528296.1"/>
    </source>
</evidence>
<dbReference type="RefSeq" id="WP_345721910.1">
    <property type="nucleotide sequence ID" value="NZ_BAABRU010000006.1"/>
</dbReference>
<evidence type="ECO:0000256" key="1">
    <source>
        <dbReference type="PROSITE-ProRule" id="PRU00169"/>
    </source>
</evidence>
<proteinExistence type="predicted"/>
<dbReference type="PROSITE" id="PS50110">
    <property type="entry name" value="RESPONSE_REGULATORY"/>
    <property type="match status" value="1"/>
</dbReference>
<dbReference type="Proteomes" id="UP001428290">
    <property type="component" value="Unassembled WGS sequence"/>
</dbReference>
<evidence type="ECO:0000259" key="2">
    <source>
        <dbReference type="PROSITE" id="PS50110"/>
    </source>
</evidence>
<dbReference type="SUPFAM" id="SSF52172">
    <property type="entry name" value="CheY-like"/>
    <property type="match status" value="1"/>
</dbReference>
<evidence type="ECO:0000313" key="4">
    <source>
        <dbReference type="Proteomes" id="UP001428290"/>
    </source>
</evidence>
<feature type="modified residue" description="4-aspartylphosphate" evidence="1">
    <location>
        <position position="64"/>
    </location>
</feature>
<dbReference type="Gene3D" id="3.40.50.2300">
    <property type="match status" value="1"/>
</dbReference>
<name>A0ABP9X1W0_9CHLR</name>
<dbReference type="InterPro" id="IPR001789">
    <property type="entry name" value="Sig_transdc_resp-reg_receiver"/>
</dbReference>